<evidence type="ECO:0000313" key="6">
    <source>
        <dbReference type="EMBL" id="UWZ84645.1"/>
    </source>
</evidence>
<feature type="compositionally biased region" description="Basic and acidic residues" evidence="4">
    <location>
        <begin position="298"/>
        <end position="310"/>
    </location>
</feature>
<keyword evidence="2 6" id="KW-0645">Protease</keyword>
<evidence type="ECO:0000259" key="5">
    <source>
        <dbReference type="Pfam" id="PF04586"/>
    </source>
</evidence>
<reference evidence="6" key="1">
    <citation type="submission" date="2021-04" db="EMBL/GenBank/DDBJ databases">
        <title>Phylogenetic analysis of Acidobacteriaceae.</title>
        <authorList>
            <person name="Qiu L."/>
            <person name="Zhang Q."/>
        </authorList>
    </citation>
    <scope>NUCLEOTIDE SEQUENCE</scope>
    <source>
        <strain evidence="6">DSM 25168</strain>
    </source>
</reference>
<sequence>MKNKRREMRLSIKSVSEDGTFEGMLSPYNNVDDGGDVVEPGAFTKTLQENGSTVPMLWQHKADCPIGELELKDTADGLACSGKLLLEIPEAKKAYLLMKAKIVKGLSIGYDAIKAQVVDGVRHLKEIRLWEGSVVTFPMNTLAGVTDVKAQREEKGDFNEELHEQQMLDAWYQIPSALRSALYSAVWQSGAKRADIIAASETAIDQFRAAYMEFLPQYLDVIAELYGMDTKAWAGRRETKDGRKLSAATKGTLSECHGHMKSAFDILAALLDDEAGEDVDDDSEDATSKSAAARQHKSKPEDGAPGDRSKSLGSQELHLAADSLEAMRALLRA</sequence>
<dbReference type="SUPFAM" id="SSF50789">
    <property type="entry name" value="Herpes virus serine proteinase, assemblin"/>
    <property type="match status" value="1"/>
</dbReference>
<feature type="region of interest" description="Disordered" evidence="4">
    <location>
        <begin position="277"/>
        <end position="317"/>
    </location>
</feature>
<keyword evidence="1" id="KW-1188">Viral release from host cell</keyword>
<keyword evidence="7" id="KW-1185">Reference proteome</keyword>
<protein>
    <submittedName>
        <fullName evidence="6">HK97 family phage prohead protease</fullName>
    </submittedName>
</protein>
<keyword evidence="3" id="KW-0378">Hydrolase</keyword>
<evidence type="ECO:0000256" key="2">
    <source>
        <dbReference type="ARBA" id="ARBA00022670"/>
    </source>
</evidence>
<dbReference type="InterPro" id="IPR054613">
    <property type="entry name" value="Peptidase_S78_dom"/>
</dbReference>
<organism evidence="6 7">
    <name type="scientific">Occallatibacter riparius</name>
    <dbReference type="NCBI Taxonomy" id="1002689"/>
    <lineage>
        <taxon>Bacteria</taxon>
        <taxon>Pseudomonadati</taxon>
        <taxon>Acidobacteriota</taxon>
        <taxon>Terriglobia</taxon>
        <taxon>Terriglobales</taxon>
        <taxon>Acidobacteriaceae</taxon>
        <taxon>Occallatibacter</taxon>
    </lineage>
</organism>
<dbReference type="Pfam" id="PF04586">
    <property type="entry name" value="Peptidase_S78"/>
    <property type="match status" value="1"/>
</dbReference>
<evidence type="ECO:0000256" key="3">
    <source>
        <dbReference type="ARBA" id="ARBA00022801"/>
    </source>
</evidence>
<dbReference type="InterPro" id="IPR006433">
    <property type="entry name" value="Prohead_protease"/>
</dbReference>
<evidence type="ECO:0000313" key="7">
    <source>
        <dbReference type="Proteomes" id="UP001059380"/>
    </source>
</evidence>
<feature type="domain" description="Prohead serine protease" evidence="5">
    <location>
        <begin position="12"/>
        <end position="148"/>
    </location>
</feature>
<dbReference type="EMBL" id="CP093313">
    <property type="protein sequence ID" value="UWZ84645.1"/>
    <property type="molecule type" value="Genomic_DNA"/>
</dbReference>
<dbReference type="GO" id="GO:0006508">
    <property type="term" value="P:proteolysis"/>
    <property type="evidence" value="ECO:0007669"/>
    <property type="project" value="UniProtKB-KW"/>
</dbReference>
<dbReference type="Proteomes" id="UP001059380">
    <property type="component" value="Chromosome"/>
</dbReference>
<gene>
    <name evidence="6" type="ORF">MOP44_01620</name>
</gene>
<dbReference type="KEGG" id="orp:MOP44_01620"/>
<evidence type="ECO:0000256" key="4">
    <source>
        <dbReference type="SAM" id="MobiDB-lite"/>
    </source>
</evidence>
<evidence type="ECO:0000256" key="1">
    <source>
        <dbReference type="ARBA" id="ARBA00022612"/>
    </source>
</evidence>
<name>A0A9J7BUG9_9BACT</name>
<accession>A0A9J7BUG9</accession>
<dbReference type="GO" id="GO:0008233">
    <property type="term" value="F:peptidase activity"/>
    <property type="evidence" value="ECO:0007669"/>
    <property type="project" value="UniProtKB-KW"/>
</dbReference>
<proteinExistence type="predicted"/>
<dbReference type="NCBIfam" id="TIGR01543">
    <property type="entry name" value="proheadase_HK97"/>
    <property type="match status" value="1"/>
</dbReference>
<dbReference type="AlphaFoldDB" id="A0A9J7BUG9"/>
<dbReference type="RefSeq" id="WP_260794152.1">
    <property type="nucleotide sequence ID" value="NZ_CP093313.1"/>
</dbReference>